<dbReference type="AlphaFoldDB" id="A0A917RXQ8"/>
<dbReference type="GO" id="GO:0016020">
    <property type="term" value="C:membrane"/>
    <property type="evidence" value="ECO:0007669"/>
    <property type="project" value="UniProtKB-SubCell"/>
</dbReference>
<organism evidence="10 11">
    <name type="scientific">Sporolactobacillus putidus</name>
    <dbReference type="NCBI Taxonomy" id="492735"/>
    <lineage>
        <taxon>Bacteria</taxon>
        <taxon>Bacillati</taxon>
        <taxon>Bacillota</taxon>
        <taxon>Bacilli</taxon>
        <taxon>Bacillales</taxon>
        <taxon>Sporolactobacillaceae</taxon>
        <taxon>Sporolactobacillus</taxon>
    </lineage>
</organism>
<evidence type="ECO:0000256" key="7">
    <source>
        <dbReference type="ARBA" id="ARBA00023288"/>
    </source>
</evidence>
<feature type="domain" description="Spore germination protein N-terminal" evidence="9">
    <location>
        <begin position="21"/>
        <end position="196"/>
    </location>
</feature>
<dbReference type="Pfam" id="PF05504">
    <property type="entry name" value="Spore_GerAC"/>
    <property type="match status" value="1"/>
</dbReference>
<evidence type="ECO:0000313" key="10">
    <source>
        <dbReference type="EMBL" id="GGL42591.1"/>
    </source>
</evidence>
<feature type="domain" description="Spore germination GerAC-like C-terminal" evidence="8">
    <location>
        <begin position="205"/>
        <end position="365"/>
    </location>
</feature>
<dbReference type="Pfam" id="PF25198">
    <property type="entry name" value="Spore_GerAC_N"/>
    <property type="match status" value="1"/>
</dbReference>
<evidence type="ECO:0000256" key="2">
    <source>
        <dbReference type="ARBA" id="ARBA00007886"/>
    </source>
</evidence>
<dbReference type="InterPro" id="IPR038501">
    <property type="entry name" value="Spore_GerAC_C_sf"/>
</dbReference>
<evidence type="ECO:0000259" key="9">
    <source>
        <dbReference type="Pfam" id="PF25198"/>
    </source>
</evidence>
<dbReference type="InterPro" id="IPR057336">
    <property type="entry name" value="GerAC_N"/>
</dbReference>
<protein>
    <submittedName>
        <fullName evidence="10">Germination protein GerC</fullName>
    </submittedName>
</protein>
<dbReference type="EMBL" id="BMOK01000001">
    <property type="protein sequence ID" value="GGL42591.1"/>
    <property type="molecule type" value="Genomic_DNA"/>
</dbReference>
<dbReference type="Proteomes" id="UP000654670">
    <property type="component" value="Unassembled WGS sequence"/>
</dbReference>
<evidence type="ECO:0000256" key="3">
    <source>
        <dbReference type="ARBA" id="ARBA00022544"/>
    </source>
</evidence>
<dbReference type="PANTHER" id="PTHR35789:SF1">
    <property type="entry name" value="SPORE GERMINATION PROTEIN B3"/>
    <property type="match status" value="1"/>
</dbReference>
<dbReference type="PANTHER" id="PTHR35789">
    <property type="entry name" value="SPORE GERMINATION PROTEIN B3"/>
    <property type="match status" value="1"/>
</dbReference>
<keyword evidence="6" id="KW-0564">Palmitate</keyword>
<dbReference type="RefSeq" id="WP_188801198.1">
    <property type="nucleotide sequence ID" value="NZ_BMOK01000001.1"/>
</dbReference>
<dbReference type="PROSITE" id="PS51257">
    <property type="entry name" value="PROKAR_LIPOPROTEIN"/>
    <property type="match status" value="1"/>
</dbReference>
<reference evidence="10" key="2">
    <citation type="submission" date="2020-09" db="EMBL/GenBank/DDBJ databases">
        <authorList>
            <person name="Sun Q."/>
            <person name="Ohkuma M."/>
        </authorList>
    </citation>
    <scope>NUCLEOTIDE SEQUENCE</scope>
    <source>
        <strain evidence="10">JCM 15325</strain>
    </source>
</reference>
<dbReference type="Gene3D" id="3.30.300.210">
    <property type="entry name" value="Nutrient germinant receptor protein C, domain 3"/>
    <property type="match status" value="1"/>
</dbReference>
<keyword evidence="3" id="KW-0309">Germination</keyword>
<evidence type="ECO:0000313" key="11">
    <source>
        <dbReference type="Proteomes" id="UP000654670"/>
    </source>
</evidence>
<accession>A0A917RXQ8</accession>
<comment type="caution">
    <text evidence="10">The sequence shown here is derived from an EMBL/GenBank/DDBJ whole genome shotgun (WGS) entry which is preliminary data.</text>
</comment>
<keyword evidence="4" id="KW-0732">Signal</keyword>
<dbReference type="NCBIfam" id="TIGR02887">
    <property type="entry name" value="spore_ger_x_C"/>
    <property type="match status" value="1"/>
</dbReference>
<keyword evidence="7" id="KW-0449">Lipoprotein</keyword>
<keyword evidence="11" id="KW-1185">Reference proteome</keyword>
<comment type="subcellular location">
    <subcellularLocation>
        <location evidence="1">Membrane</location>
        <topology evidence="1">Lipid-anchor</topology>
    </subcellularLocation>
</comment>
<name>A0A917RXQ8_9BACL</name>
<dbReference type="GO" id="GO:0009847">
    <property type="term" value="P:spore germination"/>
    <property type="evidence" value="ECO:0007669"/>
    <property type="project" value="InterPro"/>
</dbReference>
<dbReference type="InterPro" id="IPR008844">
    <property type="entry name" value="Spore_GerAC-like"/>
</dbReference>
<proteinExistence type="inferred from homology"/>
<keyword evidence="5" id="KW-0472">Membrane</keyword>
<sequence length="370" mass="41805">MKKSLVIIMMLMLLSGCIEDNIIDDILMAEAEGYDYIGNNQVIGTITTPNYAQGGVSGSGGGGLPATASMMSSATTVTYDGRSLAENLQPKGQKKIKVGKLRIMLFNEALLKHGFEKTIHFRNQDPEVGRDMYLAMVDGSTKDLLTATYQTAIPISRYVYDLIFQNQQQNFPKNNLSTFLYSYYGRYADPMMPIIKREKDHIVLTGIMFFKHDKYAGRINGQQKAFIFKTLVENFKFGFYDYTFQQNEHAVLENVSSSRQYVVKNGNSATPDIFATIRITGYVRQGSPLLKTKDYNSTIKRGMEKDLEKQIKKMVAGFQKSGIDPIELGQIVRSYTRHFDGASWSDRYPNARFHVKTKINIVETGVSQPR</sequence>
<evidence type="ECO:0000256" key="5">
    <source>
        <dbReference type="ARBA" id="ARBA00023136"/>
    </source>
</evidence>
<evidence type="ECO:0000259" key="8">
    <source>
        <dbReference type="Pfam" id="PF05504"/>
    </source>
</evidence>
<gene>
    <name evidence="10" type="ORF">GCM10007968_03160</name>
</gene>
<evidence type="ECO:0000256" key="1">
    <source>
        <dbReference type="ARBA" id="ARBA00004635"/>
    </source>
</evidence>
<comment type="similarity">
    <text evidence="2">Belongs to the GerABKC lipoprotein family.</text>
</comment>
<reference evidence="10" key="1">
    <citation type="journal article" date="2014" name="Int. J. Syst. Evol. Microbiol.">
        <title>Complete genome sequence of Corynebacterium casei LMG S-19264T (=DSM 44701T), isolated from a smear-ripened cheese.</title>
        <authorList>
            <consortium name="US DOE Joint Genome Institute (JGI-PGF)"/>
            <person name="Walter F."/>
            <person name="Albersmeier A."/>
            <person name="Kalinowski J."/>
            <person name="Ruckert C."/>
        </authorList>
    </citation>
    <scope>NUCLEOTIDE SEQUENCE</scope>
    <source>
        <strain evidence="10">JCM 15325</strain>
    </source>
</reference>
<dbReference type="InterPro" id="IPR046953">
    <property type="entry name" value="Spore_GerAC-like_C"/>
</dbReference>
<evidence type="ECO:0000256" key="6">
    <source>
        <dbReference type="ARBA" id="ARBA00023139"/>
    </source>
</evidence>
<evidence type="ECO:0000256" key="4">
    <source>
        <dbReference type="ARBA" id="ARBA00022729"/>
    </source>
</evidence>